<evidence type="ECO:0000256" key="1">
    <source>
        <dbReference type="ARBA" id="ARBA00004651"/>
    </source>
</evidence>
<evidence type="ECO:0000256" key="4">
    <source>
        <dbReference type="ARBA" id="ARBA00022692"/>
    </source>
</evidence>
<feature type="transmembrane region" description="Helical" evidence="9">
    <location>
        <begin position="254"/>
        <end position="275"/>
    </location>
</feature>
<evidence type="ECO:0000256" key="6">
    <source>
        <dbReference type="ARBA" id="ARBA00022989"/>
    </source>
</evidence>
<evidence type="ECO:0000256" key="2">
    <source>
        <dbReference type="ARBA" id="ARBA00022448"/>
    </source>
</evidence>
<accession>A0A537J8J4</accession>
<sequence>MEQVVVNGLILGANYALIALGITLIFAIMGVLNFAHGEMYVLGGFVTYYLYGRFGLNYFLALLASSATVAAVGLAFERLCFRRVLRITTREESTMLLAAGTALLLDSLSLVVFGEKQRGVPPVAPGVYHVFNAFVPAGRVLIFVLALGLIGAFLLFMQYTRPGRGLRAIAQDKEAAALMGVNLDRYRALGFAVGAALAGVAGGLLVTEFAVNAGAGTPISIKAFIMIMIGGAGVVSGAILGAVVLGFAEAVGYFFIPGSVTYLLILIGVIVFLVFRPQGIMGRPWG</sequence>
<dbReference type="EMBL" id="VBAN01000295">
    <property type="protein sequence ID" value="TMI79869.1"/>
    <property type="molecule type" value="Genomic_DNA"/>
</dbReference>
<keyword evidence="2" id="KW-0813">Transport</keyword>
<dbReference type="Pfam" id="PF02653">
    <property type="entry name" value="BPD_transp_2"/>
    <property type="match status" value="1"/>
</dbReference>
<keyword evidence="3" id="KW-1003">Cell membrane</keyword>
<dbReference type="GO" id="GO:0022857">
    <property type="term" value="F:transmembrane transporter activity"/>
    <property type="evidence" value="ECO:0007669"/>
    <property type="project" value="InterPro"/>
</dbReference>
<feature type="transmembrane region" description="Helical" evidence="9">
    <location>
        <begin position="188"/>
        <end position="211"/>
    </location>
</feature>
<dbReference type="PANTHER" id="PTHR11795:SF445">
    <property type="entry name" value="AMINO ACID ABC TRANSPORTER PERMEASE PROTEIN"/>
    <property type="match status" value="1"/>
</dbReference>
<comment type="similarity">
    <text evidence="8">Belongs to the binding-protein-dependent transport system permease family. LivHM subfamily.</text>
</comment>
<protein>
    <submittedName>
        <fullName evidence="10">Branched-chain amino acid ABC transporter permease</fullName>
    </submittedName>
</protein>
<evidence type="ECO:0000256" key="8">
    <source>
        <dbReference type="ARBA" id="ARBA00037998"/>
    </source>
</evidence>
<keyword evidence="5" id="KW-0029">Amino-acid transport</keyword>
<evidence type="ECO:0000256" key="5">
    <source>
        <dbReference type="ARBA" id="ARBA00022970"/>
    </source>
</evidence>
<keyword evidence="4 9" id="KW-0812">Transmembrane</keyword>
<dbReference type="CDD" id="cd06582">
    <property type="entry name" value="TM_PBP1_LivH_like"/>
    <property type="match status" value="1"/>
</dbReference>
<dbReference type="GO" id="GO:0005886">
    <property type="term" value="C:plasma membrane"/>
    <property type="evidence" value="ECO:0007669"/>
    <property type="project" value="UniProtKB-SubCell"/>
</dbReference>
<feature type="transmembrane region" description="Helical" evidence="9">
    <location>
        <begin position="12"/>
        <end position="35"/>
    </location>
</feature>
<evidence type="ECO:0000256" key="3">
    <source>
        <dbReference type="ARBA" id="ARBA00022475"/>
    </source>
</evidence>
<feature type="transmembrane region" description="Helical" evidence="9">
    <location>
        <begin position="223"/>
        <end position="247"/>
    </location>
</feature>
<evidence type="ECO:0000256" key="7">
    <source>
        <dbReference type="ARBA" id="ARBA00023136"/>
    </source>
</evidence>
<keyword evidence="6 9" id="KW-1133">Transmembrane helix</keyword>
<gene>
    <name evidence="10" type="ORF">E6H03_09445</name>
</gene>
<dbReference type="AlphaFoldDB" id="A0A537J8J4"/>
<evidence type="ECO:0000313" key="11">
    <source>
        <dbReference type="Proteomes" id="UP000318093"/>
    </source>
</evidence>
<dbReference type="GO" id="GO:0006865">
    <property type="term" value="P:amino acid transport"/>
    <property type="evidence" value="ECO:0007669"/>
    <property type="project" value="UniProtKB-KW"/>
</dbReference>
<name>A0A537J8J4_9BACT</name>
<evidence type="ECO:0000313" key="10">
    <source>
        <dbReference type="EMBL" id="TMI79869.1"/>
    </source>
</evidence>
<dbReference type="Proteomes" id="UP000318093">
    <property type="component" value="Unassembled WGS sequence"/>
</dbReference>
<feature type="transmembrane region" description="Helical" evidence="9">
    <location>
        <begin position="55"/>
        <end position="76"/>
    </location>
</feature>
<keyword evidence="7 9" id="KW-0472">Membrane</keyword>
<organism evidence="10 11">
    <name type="scientific">Candidatus Segetimicrobium genomatis</name>
    <dbReference type="NCBI Taxonomy" id="2569760"/>
    <lineage>
        <taxon>Bacteria</taxon>
        <taxon>Bacillati</taxon>
        <taxon>Candidatus Sysuimicrobiota</taxon>
        <taxon>Candidatus Sysuimicrobiia</taxon>
        <taxon>Candidatus Sysuimicrobiales</taxon>
        <taxon>Candidatus Segetimicrobiaceae</taxon>
        <taxon>Candidatus Segetimicrobium</taxon>
    </lineage>
</organism>
<comment type="subcellular location">
    <subcellularLocation>
        <location evidence="1">Cell membrane</location>
        <topology evidence="1">Multi-pass membrane protein</topology>
    </subcellularLocation>
</comment>
<proteinExistence type="inferred from homology"/>
<feature type="transmembrane region" description="Helical" evidence="9">
    <location>
        <begin position="134"/>
        <end position="157"/>
    </location>
</feature>
<evidence type="ECO:0000256" key="9">
    <source>
        <dbReference type="SAM" id="Phobius"/>
    </source>
</evidence>
<dbReference type="InterPro" id="IPR052157">
    <property type="entry name" value="BCAA_transport_permease"/>
</dbReference>
<dbReference type="InterPro" id="IPR001851">
    <property type="entry name" value="ABC_transp_permease"/>
</dbReference>
<dbReference type="PANTHER" id="PTHR11795">
    <property type="entry name" value="BRANCHED-CHAIN AMINO ACID TRANSPORT SYSTEM PERMEASE PROTEIN LIVH"/>
    <property type="match status" value="1"/>
</dbReference>
<reference evidence="10 11" key="1">
    <citation type="journal article" date="2019" name="Nat. Microbiol.">
        <title>Mediterranean grassland soil C-N compound turnover is dependent on rainfall and depth, and is mediated by genomically divergent microorganisms.</title>
        <authorList>
            <person name="Diamond S."/>
            <person name="Andeer P.F."/>
            <person name="Li Z."/>
            <person name="Crits-Christoph A."/>
            <person name="Burstein D."/>
            <person name="Anantharaman K."/>
            <person name="Lane K.R."/>
            <person name="Thomas B.C."/>
            <person name="Pan C."/>
            <person name="Northen T.R."/>
            <person name="Banfield J.F."/>
        </authorList>
    </citation>
    <scope>NUCLEOTIDE SEQUENCE [LARGE SCALE GENOMIC DNA]</scope>
    <source>
        <strain evidence="10">NP_6</strain>
    </source>
</reference>
<comment type="caution">
    <text evidence="10">The sequence shown here is derived from an EMBL/GenBank/DDBJ whole genome shotgun (WGS) entry which is preliminary data.</text>
</comment>
<feature type="transmembrane region" description="Helical" evidence="9">
    <location>
        <begin position="96"/>
        <end position="114"/>
    </location>
</feature>